<dbReference type="PANTHER" id="PTHR40070">
    <property type="entry name" value="UPF0478 PROTEIN YTXG"/>
    <property type="match status" value="1"/>
</dbReference>
<proteinExistence type="predicted"/>
<keyword evidence="2" id="KW-0472">Membrane</keyword>
<dbReference type="InterPro" id="IPR009293">
    <property type="entry name" value="UPF0478"/>
</dbReference>
<protein>
    <submittedName>
        <fullName evidence="3">UPF0478 protein YtxG</fullName>
    </submittedName>
</protein>
<reference evidence="3" key="1">
    <citation type="submission" date="2021-03" db="EMBL/GenBank/DDBJ databases">
        <title>Antimicrobial resistance genes in bacteria isolated from Japanese honey, and their potential for conferring macrolide and lincosamide resistance in the American foulbrood pathogen Paenibacillus larvae.</title>
        <authorList>
            <person name="Okamoto M."/>
            <person name="Kumagai M."/>
            <person name="Kanamori H."/>
            <person name="Takamatsu D."/>
        </authorList>
    </citation>
    <scope>NUCLEOTIDE SEQUENCE</scope>
    <source>
        <strain evidence="3">J43TS3</strain>
    </source>
</reference>
<keyword evidence="4" id="KW-1185">Reference proteome</keyword>
<sequence>MEILLYIAAIIAAVAFAVLVIYLAMTLKASTRTLNNVANTLEGLEKQLEGITSETTQLLHKTNKLADDFSQKTAKLDGLFDGAKGIGETVQDLNLTLKQFSSSISRAAAENQDKASQAVTWGAALFDLIKKRK</sequence>
<feature type="transmembrane region" description="Helical" evidence="2">
    <location>
        <begin position="6"/>
        <end position="25"/>
    </location>
</feature>
<dbReference type="RefSeq" id="WP_212922285.1">
    <property type="nucleotide sequence ID" value="NZ_BORP01000010.1"/>
</dbReference>
<dbReference type="Proteomes" id="UP000676917">
    <property type="component" value="Unassembled WGS sequence"/>
</dbReference>
<evidence type="ECO:0000313" key="4">
    <source>
        <dbReference type="Proteomes" id="UP000676917"/>
    </source>
</evidence>
<keyword evidence="2" id="KW-0812">Transmembrane</keyword>
<accession>A0A919XB00</accession>
<dbReference type="AlphaFoldDB" id="A0A919XB00"/>
<organism evidence="3 4">
    <name type="scientific">Ornithinibacillus bavariensis</name>
    <dbReference type="NCBI Taxonomy" id="545502"/>
    <lineage>
        <taxon>Bacteria</taxon>
        <taxon>Bacillati</taxon>
        <taxon>Bacillota</taxon>
        <taxon>Bacilli</taxon>
        <taxon>Bacillales</taxon>
        <taxon>Bacillaceae</taxon>
        <taxon>Ornithinibacillus</taxon>
    </lineage>
</organism>
<evidence type="ECO:0000256" key="2">
    <source>
        <dbReference type="SAM" id="Phobius"/>
    </source>
</evidence>
<feature type="coiled-coil region" evidence="1">
    <location>
        <begin position="27"/>
        <end position="54"/>
    </location>
</feature>
<evidence type="ECO:0000256" key="1">
    <source>
        <dbReference type="SAM" id="Coils"/>
    </source>
</evidence>
<keyword evidence="2" id="KW-1133">Transmembrane helix</keyword>
<name>A0A919XB00_9BACI</name>
<dbReference type="PANTHER" id="PTHR40070:SF1">
    <property type="entry name" value="UPF0478 PROTEIN YTXG"/>
    <property type="match status" value="1"/>
</dbReference>
<keyword evidence="1" id="KW-0175">Coiled coil</keyword>
<dbReference type="Pfam" id="PF06103">
    <property type="entry name" value="DUF948"/>
    <property type="match status" value="1"/>
</dbReference>
<dbReference type="EMBL" id="BORP01000010">
    <property type="protein sequence ID" value="GIO28831.1"/>
    <property type="molecule type" value="Genomic_DNA"/>
</dbReference>
<comment type="caution">
    <text evidence="3">The sequence shown here is derived from an EMBL/GenBank/DDBJ whole genome shotgun (WGS) entry which is preliminary data.</text>
</comment>
<evidence type="ECO:0000313" key="3">
    <source>
        <dbReference type="EMBL" id="GIO28831.1"/>
    </source>
</evidence>
<gene>
    <name evidence="3" type="primary">ytxG</name>
    <name evidence="3" type="ORF">J43TS3_34420</name>
</gene>